<proteinExistence type="predicted"/>
<keyword evidence="3" id="KW-1185">Reference proteome</keyword>
<organism evidence="2 3">
    <name type="scientific">Tanacetum coccineum</name>
    <dbReference type="NCBI Taxonomy" id="301880"/>
    <lineage>
        <taxon>Eukaryota</taxon>
        <taxon>Viridiplantae</taxon>
        <taxon>Streptophyta</taxon>
        <taxon>Embryophyta</taxon>
        <taxon>Tracheophyta</taxon>
        <taxon>Spermatophyta</taxon>
        <taxon>Magnoliopsida</taxon>
        <taxon>eudicotyledons</taxon>
        <taxon>Gunneridae</taxon>
        <taxon>Pentapetalae</taxon>
        <taxon>asterids</taxon>
        <taxon>campanulids</taxon>
        <taxon>Asterales</taxon>
        <taxon>Asteraceae</taxon>
        <taxon>Asteroideae</taxon>
        <taxon>Anthemideae</taxon>
        <taxon>Anthemidinae</taxon>
        <taxon>Tanacetum</taxon>
    </lineage>
</organism>
<dbReference type="EMBL" id="BQNB010014166">
    <property type="protein sequence ID" value="GJT24834.1"/>
    <property type="molecule type" value="Genomic_DNA"/>
</dbReference>
<evidence type="ECO:0000313" key="3">
    <source>
        <dbReference type="Proteomes" id="UP001151760"/>
    </source>
</evidence>
<dbReference type="PANTHER" id="PTHR31973">
    <property type="entry name" value="POLYPROTEIN, PUTATIVE-RELATED"/>
    <property type="match status" value="1"/>
</dbReference>
<evidence type="ECO:0000313" key="2">
    <source>
        <dbReference type="EMBL" id="GJT24834.1"/>
    </source>
</evidence>
<dbReference type="InterPro" id="IPR007527">
    <property type="entry name" value="Znf_SWIM"/>
</dbReference>
<reference evidence="2" key="1">
    <citation type="journal article" date="2022" name="Int. J. Mol. Sci.">
        <title>Draft Genome of Tanacetum Coccineum: Genomic Comparison of Closely Related Tanacetum-Family Plants.</title>
        <authorList>
            <person name="Yamashiro T."/>
            <person name="Shiraishi A."/>
            <person name="Nakayama K."/>
            <person name="Satake H."/>
        </authorList>
    </citation>
    <scope>NUCLEOTIDE SEQUENCE</scope>
</reference>
<dbReference type="Proteomes" id="UP001151760">
    <property type="component" value="Unassembled WGS sequence"/>
</dbReference>
<protein>
    <recommendedName>
        <fullName evidence="1">SWIM-type domain-containing protein</fullName>
    </recommendedName>
</protein>
<evidence type="ECO:0000259" key="1">
    <source>
        <dbReference type="Pfam" id="PF04434"/>
    </source>
</evidence>
<feature type="domain" description="SWIM-type" evidence="1">
    <location>
        <begin position="140"/>
        <end position="158"/>
    </location>
</feature>
<sequence>MPLAEHIQYASHVYANFRKKYTVVQYKNQFWKEAKETYPTRFNKVMKEIQSINKEAYKHLMDRQPKSWSKAYFSTDKACDAMENGIFECFNAMIVDARRKPIINMLEDIRYKDLHRHWNVIPSGEIRFEVRNGYEGFKVDERSRTCSCRGWKLSSIPCHLKCNWRLSSQPF</sequence>
<dbReference type="Pfam" id="PF04434">
    <property type="entry name" value="SWIM"/>
    <property type="match status" value="1"/>
</dbReference>
<gene>
    <name evidence="2" type="ORF">Tco_0894771</name>
</gene>
<reference evidence="2" key="2">
    <citation type="submission" date="2022-01" db="EMBL/GenBank/DDBJ databases">
        <authorList>
            <person name="Yamashiro T."/>
            <person name="Shiraishi A."/>
            <person name="Satake H."/>
            <person name="Nakayama K."/>
        </authorList>
    </citation>
    <scope>NUCLEOTIDE SEQUENCE</scope>
</reference>
<accession>A0ABQ5CIZ4</accession>
<comment type="caution">
    <text evidence="2">The sequence shown here is derived from an EMBL/GenBank/DDBJ whole genome shotgun (WGS) entry which is preliminary data.</text>
</comment>
<name>A0ABQ5CIZ4_9ASTR</name>
<dbReference type="PANTHER" id="PTHR31973:SF187">
    <property type="entry name" value="MUTATOR TRANSPOSASE MUDRA PROTEIN"/>
    <property type="match status" value="1"/>
</dbReference>